<dbReference type="VEuPathDB" id="FungiDB:BDBG_16505"/>
<protein>
    <submittedName>
        <fullName evidence="1">Uncharacterized protein</fullName>
    </submittedName>
</protein>
<dbReference type="Proteomes" id="UP000002038">
    <property type="component" value="Unassembled WGS sequence"/>
</dbReference>
<dbReference type="AlphaFoldDB" id="A0A179UD38"/>
<evidence type="ECO:0000313" key="1">
    <source>
        <dbReference type="EMBL" id="OAT05884.1"/>
    </source>
</evidence>
<organism evidence="1 2">
    <name type="scientific">Blastomyces gilchristii (strain SLH14081)</name>
    <name type="common">Blastomyces dermatitidis</name>
    <dbReference type="NCBI Taxonomy" id="559298"/>
    <lineage>
        <taxon>Eukaryota</taxon>
        <taxon>Fungi</taxon>
        <taxon>Dikarya</taxon>
        <taxon>Ascomycota</taxon>
        <taxon>Pezizomycotina</taxon>
        <taxon>Eurotiomycetes</taxon>
        <taxon>Eurotiomycetidae</taxon>
        <taxon>Onygenales</taxon>
        <taxon>Ajellomycetaceae</taxon>
        <taxon>Blastomyces</taxon>
    </lineage>
</organism>
<reference evidence="2" key="1">
    <citation type="journal article" date="2015" name="PLoS Genet.">
        <title>The dynamic genome and transcriptome of the human fungal pathogen Blastomyces and close relative Emmonsia.</title>
        <authorList>
            <person name="Munoz J.F."/>
            <person name="Gauthier G.M."/>
            <person name="Desjardins C.A."/>
            <person name="Gallo J.E."/>
            <person name="Holder J."/>
            <person name="Sullivan T.D."/>
            <person name="Marty A.J."/>
            <person name="Carmen J.C."/>
            <person name="Chen Z."/>
            <person name="Ding L."/>
            <person name="Gujja S."/>
            <person name="Magrini V."/>
            <person name="Misas E."/>
            <person name="Mitreva M."/>
            <person name="Priest M."/>
            <person name="Saif S."/>
            <person name="Whiston E.A."/>
            <person name="Young S."/>
            <person name="Zeng Q."/>
            <person name="Goldman W.E."/>
            <person name="Mardis E.R."/>
            <person name="Taylor J.W."/>
            <person name="McEwen J.G."/>
            <person name="Clay O.K."/>
            <person name="Klein B.S."/>
            <person name="Cuomo C.A."/>
        </authorList>
    </citation>
    <scope>NUCLEOTIDE SEQUENCE [LARGE SCALE GENOMIC DNA]</scope>
    <source>
        <strain evidence="2">SLH14081</strain>
    </source>
</reference>
<gene>
    <name evidence="1" type="ORF">BDBG_16505</name>
</gene>
<dbReference type="EMBL" id="GG657450">
    <property type="protein sequence ID" value="OAT05884.1"/>
    <property type="molecule type" value="Genomic_DNA"/>
</dbReference>
<dbReference type="RefSeq" id="XP_031576932.1">
    <property type="nucleotide sequence ID" value="XM_031724449.1"/>
</dbReference>
<proteinExistence type="predicted"/>
<keyword evidence="2" id="KW-1185">Reference proteome</keyword>
<evidence type="ECO:0000313" key="2">
    <source>
        <dbReference type="Proteomes" id="UP000002038"/>
    </source>
</evidence>
<dbReference type="KEGG" id="bgh:BDBG_16505"/>
<sequence length="98" mass="11368">MVSLSVSSACTGTLCIAHSFRRYIWYMDVLQSCMPCPSPAQTRVILDKFEFPFKALLHRWQYRRSAPEPTSRIQLYQMQQKGKKLFPAVSSVCFTSRK</sequence>
<name>A0A179UD38_BLAGS</name>
<accession>A0A179UD38</accession>
<dbReference type="GeneID" id="42528601"/>